<dbReference type="Pfam" id="PF01695">
    <property type="entry name" value="IstB_IS21"/>
    <property type="match status" value="1"/>
</dbReference>
<sequence length="263" mass="30043">MDAKRLTDLLHPTVEPCVLHCPTHGDYPGELRRFLNQEIKTTCPRCAAEQAEAAQRDAEARAAEEHRRARARRYREAGLPLRFWERDFDSYRTRTAEQRKALATVRRYAQQFATFAERGTCLLLCGRPGTGKTHLAVTLAKTLLDEGHQVRFSGVRPLLREIRETWGSREERESAMIHRLIHLDLLILDEVGMQFGSDAERLLLFDVLNGRYEELKPTVLIGNLAVDALPDYLDIRLLDRLRENGGVVVPFTWSSERGLKAVA</sequence>
<accession>A0ABX1TNW3</accession>
<feature type="domain" description="AAA+ ATPase" evidence="1">
    <location>
        <begin position="118"/>
        <end position="239"/>
    </location>
</feature>
<protein>
    <submittedName>
        <fullName evidence="2">AAA family ATPase</fullName>
    </submittedName>
</protein>
<dbReference type="EMBL" id="SPMZ01000076">
    <property type="protein sequence ID" value="NMQ21102.1"/>
    <property type="molecule type" value="Genomic_DNA"/>
</dbReference>
<reference evidence="2 3" key="1">
    <citation type="submission" date="2019-03" db="EMBL/GenBank/DDBJ databases">
        <title>Metabolic reconstructions from genomes of highly enriched 'Candidatus Accumulibacter' and 'Candidatus Competibacter' bioreactor populations.</title>
        <authorList>
            <person name="Annavajhala M.K."/>
            <person name="Welles L."/>
            <person name="Abbas B."/>
            <person name="Sorokin D."/>
            <person name="Park H."/>
            <person name="Van Loosdrecht M."/>
            <person name="Chandran K."/>
        </authorList>
    </citation>
    <scope>NUCLEOTIDE SEQUENCE [LARGE SCALE GENOMIC DNA]</scope>
    <source>
        <strain evidence="2 3">SBR_G</strain>
    </source>
</reference>
<proteinExistence type="predicted"/>
<organism evidence="2 3">
    <name type="scientific">Candidatus Competibacter phosphatis</name>
    <dbReference type="NCBI Taxonomy" id="221280"/>
    <lineage>
        <taxon>Bacteria</taxon>
        <taxon>Pseudomonadati</taxon>
        <taxon>Pseudomonadota</taxon>
        <taxon>Gammaproteobacteria</taxon>
        <taxon>Candidatus Competibacteraceae</taxon>
        <taxon>Candidatus Competibacter</taxon>
    </lineage>
</organism>
<dbReference type="Proteomes" id="UP000760480">
    <property type="component" value="Unassembled WGS sequence"/>
</dbReference>
<gene>
    <name evidence="2" type="ORF">E4P82_19025</name>
</gene>
<evidence type="ECO:0000313" key="3">
    <source>
        <dbReference type="Proteomes" id="UP000760480"/>
    </source>
</evidence>
<dbReference type="RefSeq" id="WP_169250369.1">
    <property type="nucleotide sequence ID" value="NZ_SPMZ01000076.1"/>
</dbReference>
<dbReference type="PANTHER" id="PTHR30050:SF4">
    <property type="entry name" value="ATP-BINDING PROTEIN RV3427C IN INSERTION SEQUENCE-RELATED"/>
    <property type="match status" value="1"/>
</dbReference>
<dbReference type="InterPro" id="IPR027417">
    <property type="entry name" value="P-loop_NTPase"/>
</dbReference>
<dbReference type="Gene3D" id="3.40.50.300">
    <property type="entry name" value="P-loop containing nucleotide triphosphate hydrolases"/>
    <property type="match status" value="1"/>
</dbReference>
<dbReference type="SMART" id="SM00382">
    <property type="entry name" value="AAA"/>
    <property type="match status" value="1"/>
</dbReference>
<evidence type="ECO:0000259" key="1">
    <source>
        <dbReference type="SMART" id="SM00382"/>
    </source>
</evidence>
<keyword evidence="3" id="KW-1185">Reference proteome</keyword>
<dbReference type="PANTHER" id="PTHR30050">
    <property type="entry name" value="CHROMOSOMAL REPLICATION INITIATOR PROTEIN DNAA"/>
    <property type="match status" value="1"/>
</dbReference>
<comment type="caution">
    <text evidence="2">The sequence shown here is derived from an EMBL/GenBank/DDBJ whole genome shotgun (WGS) entry which is preliminary data.</text>
</comment>
<name>A0ABX1TNW3_9GAMM</name>
<dbReference type="SUPFAM" id="SSF52540">
    <property type="entry name" value="P-loop containing nucleoside triphosphate hydrolases"/>
    <property type="match status" value="1"/>
</dbReference>
<dbReference type="InterPro" id="IPR002611">
    <property type="entry name" value="IstB_ATP-bd"/>
</dbReference>
<evidence type="ECO:0000313" key="2">
    <source>
        <dbReference type="EMBL" id="NMQ21102.1"/>
    </source>
</evidence>
<dbReference type="InterPro" id="IPR003593">
    <property type="entry name" value="AAA+_ATPase"/>
</dbReference>